<evidence type="ECO:0000313" key="3">
    <source>
        <dbReference type="Proteomes" id="UP000256977"/>
    </source>
</evidence>
<dbReference type="CDD" id="cd05006">
    <property type="entry name" value="SIS_GmhA"/>
    <property type="match status" value="1"/>
</dbReference>
<protein>
    <submittedName>
        <fullName evidence="2">D-sedoheptulose 7-phosphate isomerase</fullName>
    </submittedName>
</protein>
<reference evidence="2 3" key="1">
    <citation type="submission" date="2018-07" db="EMBL/GenBank/DDBJ databases">
        <title>Genomic Encyclopedia of Type Strains, Phase III (KMG-III): the genomes of soil and plant-associated and newly described type strains.</title>
        <authorList>
            <person name="Whitman W."/>
        </authorList>
    </citation>
    <scope>NUCLEOTIDE SEQUENCE [LARGE SCALE GENOMIC DNA]</scope>
    <source>
        <strain evidence="2 3">CECT 7287</strain>
    </source>
</reference>
<gene>
    <name evidence="2" type="ORF">DFP98_1075</name>
</gene>
<dbReference type="PROSITE" id="PS51464">
    <property type="entry name" value="SIS"/>
    <property type="match status" value="1"/>
</dbReference>
<dbReference type="AlphaFoldDB" id="A0A3D9KDC1"/>
<evidence type="ECO:0000313" key="2">
    <source>
        <dbReference type="EMBL" id="RED83899.1"/>
    </source>
</evidence>
<sequence>MSEVDEAKMRGQPVWQAMLRKYPDLEVCLPDIGRALELLIETYRSGGKVLLCGNGGSASDSEHIVGELMKGFMKKRSLPPEERERFLRSDPLEGARLAEGLQGALPAISLVSQTALLTAYGNDVDAEMIFAQQVYGYGRPGDALIGLSTSGNSPNVIRAMQVAKTLGLRTVGLTGEGGGRMREACEVAIRVPWQSTPDVQERHLPIYHGLCICLEEEFFGS</sequence>
<dbReference type="SUPFAM" id="SSF53697">
    <property type="entry name" value="SIS domain"/>
    <property type="match status" value="1"/>
</dbReference>
<organism evidence="2 3">
    <name type="scientific">Cohnella phaseoli</name>
    <dbReference type="NCBI Taxonomy" id="456490"/>
    <lineage>
        <taxon>Bacteria</taxon>
        <taxon>Bacillati</taxon>
        <taxon>Bacillota</taxon>
        <taxon>Bacilli</taxon>
        <taxon>Bacillales</taxon>
        <taxon>Paenibacillaceae</taxon>
        <taxon>Cohnella</taxon>
    </lineage>
</organism>
<dbReference type="GO" id="GO:0097367">
    <property type="term" value="F:carbohydrate derivative binding"/>
    <property type="evidence" value="ECO:0007669"/>
    <property type="project" value="InterPro"/>
</dbReference>
<dbReference type="PANTHER" id="PTHR30390">
    <property type="entry name" value="SEDOHEPTULOSE 7-PHOSPHATE ISOMERASE / DNAA INITIATOR-ASSOCIATING FACTOR FOR REPLICATION INITIATION"/>
    <property type="match status" value="1"/>
</dbReference>
<dbReference type="Pfam" id="PF13580">
    <property type="entry name" value="SIS_2"/>
    <property type="match status" value="2"/>
</dbReference>
<dbReference type="EMBL" id="QRDZ01000007">
    <property type="protein sequence ID" value="RED83899.1"/>
    <property type="molecule type" value="Genomic_DNA"/>
</dbReference>
<dbReference type="InterPro" id="IPR035461">
    <property type="entry name" value="GmhA/DiaA"/>
</dbReference>
<accession>A0A3D9KDC1</accession>
<dbReference type="RefSeq" id="WP_246016490.1">
    <property type="nucleotide sequence ID" value="NZ_QRDZ01000007.1"/>
</dbReference>
<dbReference type="InterPro" id="IPR001347">
    <property type="entry name" value="SIS_dom"/>
</dbReference>
<feature type="domain" description="SIS" evidence="1">
    <location>
        <begin position="39"/>
        <end position="220"/>
    </location>
</feature>
<dbReference type="Proteomes" id="UP000256977">
    <property type="component" value="Unassembled WGS sequence"/>
</dbReference>
<keyword evidence="3" id="KW-1185">Reference proteome</keyword>
<dbReference type="GO" id="GO:1901135">
    <property type="term" value="P:carbohydrate derivative metabolic process"/>
    <property type="evidence" value="ECO:0007669"/>
    <property type="project" value="InterPro"/>
</dbReference>
<evidence type="ECO:0000259" key="1">
    <source>
        <dbReference type="PROSITE" id="PS51464"/>
    </source>
</evidence>
<dbReference type="Gene3D" id="3.40.50.10490">
    <property type="entry name" value="Glucose-6-phosphate isomerase like protein, domain 1"/>
    <property type="match status" value="1"/>
</dbReference>
<proteinExistence type="predicted"/>
<keyword evidence="2" id="KW-0413">Isomerase</keyword>
<dbReference type="InterPro" id="IPR046348">
    <property type="entry name" value="SIS_dom_sf"/>
</dbReference>
<comment type="caution">
    <text evidence="2">The sequence shown here is derived from an EMBL/GenBank/DDBJ whole genome shotgun (WGS) entry which is preliminary data.</text>
</comment>
<name>A0A3D9KDC1_9BACL</name>
<dbReference type="InterPro" id="IPR050099">
    <property type="entry name" value="SIS_GmhA/DiaA_subfam"/>
</dbReference>
<dbReference type="GO" id="GO:0016853">
    <property type="term" value="F:isomerase activity"/>
    <property type="evidence" value="ECO:0007669"/>
    <property type="project" value="UniProtKB-KW"/>
</dbReference>